<dbReference type="PANTHER" id="PTHR11825:SF44">
    <property type="entry name" value="BRANCHED-CHAIN-AMINO-ACID AMINOTRANSFERASE"/>
    <property type="match status" value="1"/>
</dbReference>
<evidence type="ECO:0000256" key="17">
    <source>
        <dbReference type="RuleBase" id="RU004517"/>
    </source>
</evidence>
<dbReference type="PIRSF" id="PIRSF006468">
    <property type="entry name" value="BCAT1"/>
    <property type="match status" value="1"/>
</dbReference>
<accession>A0A6L9S6U2</accession>
<dbReference type="InterPro" id="IPR043131">
    <property type="entry name" value="BCAT-like_N"/>
</dbReference>
<keyword evidence="9 16" id="KW-0663">Pyridoxal phosphate</keyword>
<evidence type="ECO:0000256" key="2">
    <source>
        <dbReference type="ARBA" id="ARBA00004824"/>
    </source>
</evidence>
<comment type="caution">
    <text evidence="18">The sequence shown here is derived from an EMBL/GenBank/DDBJ whole genome shotgun (WGS) entry which is preliminary data.</text>
</comment>
<comment type="pathway">
    <text evidence="3">Amino-acid biosynthesis; L-valine biosynthesis; L-valine from pyruvate: step 4/4.</text>
</comment>
<evidence type="ECO:0000313" key="19">
    <source>
        <dbReference type="Proteomes" id="UP000475214"/>
    </source>
</evidence>
<dbReference type="UniPathway" id="UPA00047">
    <property type="reaction ID" value="UER00058"/>
</dbReference>
<keyword evidence="8 17" id="KW-0808">Transferase</keyword>
<evidence type="ECO:0000256" key="14">
    <source>
        <dbReference type="PIRSR" id="PIRSR006468-1"/>
    </source>
</evidence>
<evidence type="ECO:0000256" key="11">
    <source>
        <dbReference type="ARBA" id="ARBA00048212"/>
    </source>
</evidence>
<dbReference type="Pfam" id="PF01063">
    <property type="entry name" value="Aminotran_4"/>
    <property type="match status" value="1"/>
</dbReference>
<evidence type="ECO:0000256" key="13">
    <source>
        <dbReference type="ARBA" id="ARBA00049229"/>
    </source>
</evidence>
<dbReference type="InterPro" id="IPR018300">
    <property type="entry name" value="Aminotrans_IV_CS"/>
</dbReference>
<evidence type="ECO:0000256" key="5">
    <source>
        <dbReference type="ARBA" id="ARBA00009320"/>
    </source>
</evidence>
<comment type="catalytic activity">
    <reaction evidence="12 17">
        <text>L-isoleucine + 2-oxoglutarate = (S)-3-methyl-2-oxopentanoate + L-glutamate</text>
        <dbReference type="Rhea" id="RHEA:24801"/>
        <dbReference type="ChEBI" id="CHEBI:16810"/>
        <dbReference type="ChEBI" id="CHEBI:29985"/>
        <dbReference type="ChEBI" id="CHEBI:35146"/>
        <dbReference type="ChEBI" id="CHEBI:58045"/>
        <dbReference type="EC" id="2.6.1.42"/>
    </reaction>
</comment>
<dbReference type="PROSITE" id="PS00770">
    <property type="entry name" value="AA_TRANSFER_CLASS_4"/>
    <property type="match status" value="1"/>
</dbReference>
<proteinExistence type="inferred from homology"/>
<dbReference type="NCBIfam" id="NF009897">
    <property type="entry name" value="PRK13357.1"/>
    <property type="match status" value="1"/>
</dbReference>
<dbReference type="Proteomes" id="UP000475214">
    <property type="component" value="Unassembled WGS sequence"/>
</dbReference>
<keyword evidence="19" id="KW-1185">Reference proteome</keyword>
<evidence type="ECO:0000256" key="6">
    <source>
        <dbReference type="ARBA" id="ARBA00022576"/>
    </source>
</evidence>
<evidence type="ECO:0000256" key="9">
    <source>
        <dbReference type="ARBA" id="ARBA00022898"/>
    </source>
</evidence>
<comment type="cofactor">
    <cofactor evidence="1 16">
        <name>pyridoxal 5'-phosphate</name>
        <dbReference type="ChEBI" id="CHEBI:597326"/>
    </cofactor>
</comment>
<keyword evidence="6 17" id="KW-0032">Aminotransferase</keyword>
<sequence length="365" mass="39582">MTATAPALEFSTTFSSSPVPAERRAEILANPGFGTSFTDHMIMATWTPDAGWHDAGLRPYGPLSLDPATATLHYAQSIFEGLKAYRHEDGSIWTFRPDANGTRFQRSAARMALPELPVESFVESLDLLVRTDSEWVPSGGETSLYLRPFMFASEVFLGVRPAKHVTYSVIASPAGAYFASGVKPVSIWLSSEYTRAAPGGTGAAKCAGNYAASLVAQQEALVNGCDQVCFLDAQERKWVEELGGMNLYFVRADGSITTPSLTGTILEGITRDSILTLAADLQHKVEERAVSIDEWREGVASGEITEVFACGTAAVVTPLGRLAWNGGELRMGDEPGPVTQEIRTALLDIQYGRAQDRHGWMHRIM</sequence>
<dbReference type="SUPFAM" id="SSF56752">
    <property type="entry name" value="D-aminoacid aminotransferase-like PLP-dependent enzymes"/>
    <property type="match status" value="1"/>
</dbReference>
<evidence type="ECO:0000256" key="3">
    <source>
        <dbReference type="ARBA" id="ARBA00004931"/>
    </source>
</evidence>
<dbReference type="UniPathway" id="UPA00048">
    <property type="reaction ID" value="UER00073"/>
</dbReference>
<dbReference type="Gene3D" id="3.20.10.10">
    <property type="entry name" value="D-amino Acid Aminotransferase, subunit A, domain 2"/>
    <property type="match status" value="1"/>
</dbReference>
<keyword evidence="10 17" id="KW-0100">Branched-chain amino acid biosynthesis</keyword>
<name>A0A6L9S6U2_9ACTN</name>
<evidence type="ECO:0000256" key="12">
    <source>
        <dbReference type="ARBA" id="ARBA00048798"/>
    </source>
</evidence>
<comment type="pathway">
    <text evidence="4">Amino-acid biosynthesis; L-leucine biosynthesis; L-leucine from 3-methyl-2-oxobutanoate: step 4/4.</text>
</comment>
<dbReference type="Gene3D" id="3.30.470.10">
    <property type="match status" value="1"/>
</dbReference>
<dbReference type="AlphaFoldDB" id="A0A6L9S6U2"/>
<evidence type="ECO:0000256" key="1">
    <source>
        <dbReference type="ARBA" id="ARBA00001933"/>
    </source>
</evidence>
<comment type="pathway">
    <text evidence="2">Amino-acid biosynthesis; L-isoleucine biosynthesis; L-isoleucine from 2-oxobutanoate: step 4/4.</text>
</comment>
<organism evidence="18 19">
    <name type="scientific">Phytoactinopolyspora halotolerans</name>
    <dbReference type="NCBI Taxonomy" id="1981512"/>
    <lineage>
        <taxon>Bacteria</taxon>
        <taxon>Bacillati</taxon>
        <taxon>Actinomycetota</taxon>
        <taxon>Actinomycetes</taxon>
        <taxon>Jiangellales</taxon>
        <taxon>Jiangellaceae</taxon>
        <taxon>Phytoactinopolyspora</taxon>
    </lineage>
</organism>
<dbReference type="NCBIfam" id="TIGR01123">
    <property type="entry name" value="ilvE_II"/>
    <property type="match status" value="1"/>
</dbReference>
<evidence type="ECO:0000256" key="10">
    <source>
        <dbReference type="ARBA" id="ARBA00023304"/>
    </source>
</evidence>
<comment type="catalytic activity">
    <reaction evidence="13 17">
        <text>L-leucine + 2-oxoglutarate = 4-methyl-2-oxopentanoate + L-glutamate</text>
        <dbReference type="Rhea" id="RHEA:18321"/>
        <dbReference type="ChEBI" id="CHEBI:16810"/>
        <dbReference type="ChEBI" id="CHEBI:17865"/>
        <dbReference type="ChEBI" id="CHEBI:29985"/>
        <dbReference type="ChEBI" id="CHEBI:57427"/>
        <dbReference type="EC" id="2.6.1.42"/>
    </reaction>
</comment>
<protein>
    <recommendedName>
        <fullName evidence="17">Branched-chain-amino-acid aminotransferase</fullName>
        <ecNumber evidence="17">2.6.1.42</ecNumber>
    </recommendedName>
</protein>
<reference evidence="18 19" key="1">
    <citation type="submission" date="2020-02" db="EMBL/GenBank/DDBJ databases">
        <authorList>
            <person name="Li X.-J."/>
            <person name="Han X.-M."/>
        </authorList>
    </citation>
    <scope>NUCLEOTIDE SEQUENCE [LARGE SCALE GENOMIC DNA]</scope>
    <source>
        <strain evidence="18 19">CCTCC AB 2017055</strain>
    </source>
</reference>
<dbReference type="GO" id="GO:0009099">
    <property type="term" value="P:L-valine biosynthetic process"/>
    <property type="evidence" value="ECO:0007669"/>
    <property type="project" value="UniProtKB-UniPathway"/>
</dbReference>
<dbReference type="CDD" id="cd01557">
    <property type="entry name" value="BCAT_beta_family"/>
    <property type="match status" value="1"/>
</dbReference>
<dbReference type="EMBL" id="JAAGOA010000006">
    <property type="protein sequence ID" value="NEE00779.1"/>
    <property type="molecule type" value="Genomic_DNA"/>
</dbReference>
<dbReference type="GO" id="GO:0009098">
    <property type="term" value="P:L-leucine biosynthetic process"/>
    <property type="evidence" value="ECO:0007669"/>
    <property type="project" value="UniProtKB-UniPathway"/>
</dbReference>
<evidence type="ECO:0000313" key="18">
    <source>
        <dbReference type="EMBL" id="NEE00779.1"/>
    </source>
</evidence>
<evidence type="ECO:0000256" key="4">
    <source>
        <dbReference type="ARBA" id="ARBA00005072"/>
    </source>
</evidence>
<dbReference type="RefSeq" id="WP_163737017.1">
    <property type="nucleotide sequence ID" value="NZ_JAAGOA010000006.1"/>
</dbReference>
<dbReference type="InterPro" id="IPR043132">
    <property type="entry name" value="BCAT-like_C"/>
</dbReference>
<dbReference type="PANTHER" id="PTHR11825">
    <property type="entry name" value="SUBGROUP IIII AMINOTRANSFERASE"/>
    <property type="match status" value="1"/>
</dbReference>
<dbReference type="InterPro" id="IPR005786">
    <property type="entry name" value="B_amino_transII"/>
</dbReference>
<comment type="catalytic activity">
    <reaction evidence="11 17">
        <text>L-valine + 2-oxoglutarate = 3-methyl-2-oxobutanoate + L-glutamate</text>
        <dbReference type="Rhea" id="RHEA:24813"/>
        <dbReference type="ChEBI" id="CHEBI:11851"/>
        <dbReference type="ChEBI" id="CHEBI:16810"/>
        <dbReference type="ChEBI" id="CHEBI:29985"/>
        <dbReference type="ChEBI" id="CHEBI:57762"/>
        <dbReference type="EC" id="2.6.1.42"/>
    </reaction>
</comment>
<dbReference type="GO" id="GO:0009097">
    <property type="term" value="P:isoleucine biosynthetic process"/>
    <property type="evidence" value="ECO:0007669"/>
    <property type="project" value="UniProtKB-UniPathway"/>
</dbReference>
<evidence type="ECO:0000256" key="16">
    <source>
        <dbReference type="RuleBase" id="RU004516"/>
    </source>
</evidence>
<dbReference type="InterPro" id="IPR001544">
    <property type="entry name" value="Aminotrans_IV"/>
</dbReference>
<dbReference type="EC" id="2.6.1.42" evidence="17"/>
<keyword evidence="7 17" id="KW-0028">Amino-acid biosynthesis</keyword>
<comment type="similarity">
    <text evidence="5 15">Belongs to the class-IV pyridoxal-phosphate-dependent aminotransferase family.</text>
</comment>
<dbReference type="InterPro" id="IPR036038">
    <property type="entry name" value="Aminotransferase-like"/>
</dbReference>
<evidence type="ECO:0000256" key="8">
    <source>
        <dbReference type="ARBA" id="ARBA00022679"/>
    </source>
</evidence>
<evidence type="ECO:0000256" key="7">
    <source>
        <dbReference type="ARBA" id="ARBA00022605"/>
    </source>
</evidence>
<gene>
    <name evidence="18" type="ORF">G1H10_11425</name>
</gene>
<dbReference type="GO" id="GO:0004084">
    <property type="term" value="F:branched-chain-amino-acid transaminase activity"/>
    <property type="evidence" value="ECO:0007669"/>
    <property type="project" value="UniProtKB-EC"/>
</dbReference>
<dbReference type="InterPro" id="IPR033939">
    <property type="entry name" value="BCAT_family"/>
</dbReference>
<evidence type="ECO:0000256" key="15">
    <source>
        <dbReference type="RuleBase" id="RU004106"/>
    </source>
</evidence>
<dbReference type="UniPathway" id="UPA00049">
    <property type="reaction ID" value="UER00062"/>
</dbReference>
<feature type="modified residue" description="N6-(pyridoxal phosphate)lysine" evidence="14">
    <location>
        <position position="205"/>
    </location>
</feature>